<dbReference type="EnsemblBacteria" id="ACI22129">
    <property type="protein sequence ID" value="ACI22129"/>
    <property type="gene ID" value="THEYE_A1104"/>
</dbReference>
<accession>B5YL13</accession>
<dbReference type="HOGENOM" id="CLU_3104920_0_0_0"/>
<dbReference type="InParanoid" id="B5YL13"/>
<dbReference type="STRING" id="289376.THEYE_A1104"/>
<proteinExistence type="predicted"/>
<reference evidence="2" key="1">
    <citation type="submission" date="2008-08" db="EMBL/GenBank/DDBJ databases">
        <title>The complete genome sequence of Thermodesulfovibrio yellowstonii strain ATCC 51303 / DSM 11347 / YP87.</title>
        <authorList>
            <person name="Dodson R.J."/>
            <person name="Durkin A.S."/>
            <person name="Wu M."/>
            <person name="Eisen J."/>
            <person name="Sutton G."/>
        </authorList>
    </citation>
    <scope>NUCLEOTIDE SEQUENCE [LARGE SCALE GENOMIC DNA]</scope>
    <source>
        <strain evidence="2">ATCC 51303 / DSM 11347 / YP87</strain>
    </source>
</reference>
<name>B5YL13_THEYD</name>
<dbReference type="AlphaFoldDB" id="B5YL13"/>
<dbReference type="EMBL" id="CP001147">
    <property type="protein sequence ID" value="ACI22129.1"/>
    <property type="molecule type" value="Genomic_DNA"/>
</dbReference>
<evidence type="ECO:0000313" key="1">
    <source>
        <dbReference type="EMBL" id="ACI22129.1"/>
    </source>
</evidence>
<organism evidence="1 2">
    <name type="scientific">Thermodesulfovibrio yellowstonii (strain ATCC 51303 / DSM 11347 / YP87)</name>
    <dbReference type="NCBI Taxonomy" id="289376"/>
    <lineage>
        <taxon>Bacteria</taxon>
        <taxon>Pseudomonadati</taxon>
        <taxon>Nitrospirota</taxon>
        <taxon>Thermodesulfovibrionia</taxon>
        <taxon>Thermodesulfovibrionales</taxon>
        <taxon>Thermodesulfovibrionaceae</taxon>
        <taxon>Thermodesulfovibrio</taxon>
    </lineage>
</organism>
<keyword evidence="2" id="KW-1185">Reference proteome</keyword>
<reference evidence="1 2" key="2">
    <citation type="journal article" date="2015" name="Genome Announc.">
        <title>Genome Sequence of the Sulfate-Reducing Thermophilic Bacterium Thermodesulfovibrio yellowstonii Strain DSM 11347T (Phylum Nitrospirae).</title>
        <authorList>
            <person name="Bhatnagar S."/>
            <person name="Badger J.H."/>
            <person name="Madupu R."/>
            <person name="Khouri H.M."/>
            <person name="O'Connor E.M."/>
            <person name="Robb F.T."/>
            <person name="Ward N.L."/>
            <person name="Eisen J.A."/>
        </authorList>
    </citation>
    <scope>NUCLEOTIDE SEQUENCE [LARGE SCALE GENOMIC DNA]</scope>
    <source>
        <strain evidence="2">ATCC 51303 / DSM 11347 / YP87</strain>
    </source>
</reference>
<dbReference type="Proteomes" id="UP000000718">
    <property type="component" value="Chromosome"/>
</dbReference>
<gene>
    <name evidence="1" type="ordered locus">THEYE_A1104</name>
</gene>
<protein>
    <submittedName>
        <fullName evidence="1">Uncharacterized protein</fullName>
    </submittedName>
</protein>
<evidence type="ECO:0000313" key="2">
    <source>
        <dbReference type="Proteomes" id="UP000000718"/>
    </source>
</evidence>
<dbReference type="KEGG" id="tye:THEYE_A1104"/>
<sequence length="51" mass="5949">MFQFLIGRLKTKLEGTELLSEYKFQFLIGRLKTEELVGNINLAKQVSIPHR</sequence>